<evidence type="ECO:0000256" key="7">
    <source>
        <dbReference type="ARBA" id="ARBA00048478"/>
    </source>
</evidence>
<dbReference type="CDD" id="cd02020">
    <property type="entry name" value="CMPK"/>
    <property type="match status" value="1"/>
</dbReference>
<evidence type="ECO:0000313" key="11">
    <source>
        <dbReference type="Proteomes" id="UP000237040"/>
    </source>
</evidence>
<evidence type="ECO:0000313" key="10">
    <source>
        <dbReference type="EMBL" id="PMP68839.1"/>
    </source>
</evidence>
<keyword evidence="4 8" id="KW-0418">Kinase</keyword>
<accession>A0A2J6WG12</accession>
<organism evidence="10 11">
    <name type="scientific">Caldisericum exile</name>
    <dbReference type="NCBI Taxonomy" id="693075"/>
    <lineage>
        <taxon>Bacteria</taxon>
        <taxon>Pseudomonadati</taxon>
        <taxon>Caldisericota/Cryosericota group</taxon>
        <taxon>Caldisericota</taxon>
        <taxon>Caldisericia</taxon>
        <taxon>Caldisericales</taxon>
        <taxon>Caldisericaceae</taxon>
        <taxon>Caldisericum</taxon>
    </lineage>
</organism>
<dbReference type="HAMAP" id="MF_00238">
    <property type="entry name" value="Cytidyl_kinase_type1"/>
    <property type="match status" value="1"/>
</dbReference>
<dbReference type="GO" id="GO:0006220">
    <property type="term" value="P:pyrimidine nucleotide metabolic process"/>
    <property type="evidence" value="ECO:0007669"/>
    <property type="project" value="UniProtKB-UniRule"/>
</dbReference>
<dbReference type="GO" id="GO:0005737">
    <property type="term" value="C:cytoplasm"/>
    <property type="evidence" value="ECO:0007669"/>
    <property type="project" value="UniProtKB-SubCell"/>
</dbReference>
<protein>
    <recommendedName>
        <fullName evidence="8">Cytidylate kinase</fullName>
        <shortName evidence="8">CK</shortName>
        <ecNumber evidence="8">2.7.4.25</ecNumber>
    </recommendedName>
    <alternativeName>
        <fullName evidence="8">Cytidine monophosphate kinase</fullName>
        <shortName evidence="8">CMP kinase</shortName>
    </alternativeName>
</protein>
<name>A0A2J6WG12_9BACT</name>
<dbReference type="GO" id="GO:0036431">
    <property type="term" value="F:dCMP kinase activity"/>
    <property type="evidence" value="ECO:0007669"/>
    <property type="project" value="InterPro"/>
</dbReference>
<proteinExistence type="inferred from homology"/>
<comment type="caution">
    <text evidence="10">The sequence shown here is derived from an EMBL/GenBank/DDBJ whole genome shotgun (WGS) entry which is preliminary data.</text>
</comment>
<evidence type="ECO:0000256" key="1">
    <source>
        <dbReference type="ARBA" id="ARBA00009427"/>
    </source>
</evidence>
<dbReference type="InterPro" id="IPR011994">
    <property type="entry name" value="Cytidylate_kinase_dom"/>
</dbReference>
<comment type="similarity">
    <text evidence="1 8">Belongs to the cytidylate kinase family. Type 1 subfamily.</text>
</comment>
<dbReference type="InterPro" id="IPR003136">
    <property type="entry name" value="Cytidylate_kin"/>
</dbReference>
<sequence>MKTRKIAIDGVASSGKSTVGRILAERLNYEFIDSGLLYRLATLNVVLKGLKKEEYPLAVSDFNVDIKEGKIFLNGNEVSLSKLRDKSIDVLVSPVSEDPAVREVITKELQRIADKSNVVMVGRDIGTVVLPNAFLKIFLTATLEERASRRFKELILKGVDTTYQEVYENLKMRDIIDSSRSVAPLTVPEDAYVIDTTNLTIDEVITLIMEFIKGKEYALRNSQNYSDSLF</sequence>
<comment type="catalytic activity">
    <reaction evidence="7 8">
        <text>CMP + ATP = CDP + ADP</text>
        <dbReference type="Rhea" id="RHEA:11600"/>
        <dbReference type="ChEBI" id="CHEBI:30616"/>
        <dbReference type="ChEBI" id="CHEBI:58069"/>
        <dbReference type="ChEBI" id="CHEBI:60377"/>
        <dbReference type="ChEBI" id="CHEBI:456216"/>
        <dbReference type="EC" id="2.7.4.25"/>
    </reaction>
</comment>
<dbReference type="EMBL" id="PNIL01000005">
    <property type="protein sequence ID" value="PMP68839.1"/>
    <property type="molecule type" value="Genomic_DNA"/>
</dbReference>
<dbReference type="EC" id="2.7.4.25" evidence="8"/>
<gene>
    <name evidence="8" type="primary">cmk</name>
    <name evidence="10" type="ORF">C0189_00325</name>
</gene>
<evidence type="ECO:0000256" key="3">
    <source>
        <dbReference type="ARBA" id="ARBA00022741"/>
    </source>
</evidence>
<dbReference type="NCBIfam" id="TIGR00017">
    <property type="entry name" value="cmk"/>
    <property type="match status" value="1"/>
</dbReference>
<dbReference type="InterPro" id="IPR027417">
    <property type="entry name" value="P-loop_NTPase"/>
</dbReference>
<dbReference type="Proteomes" id="UP000237040">
    <property type="component" value="Unassembled WGS sequence"/>
</dbReference>
<evidence type="ECO:0000256" key="5">
    <source>
        <dbReference type="ARBA" id="ARBA00022840"/>
    </source>
</evidence>
<dbReference type="GO" id="GO:0036430">
    <property type="term" value="F:CMP kinase activity"/>
    <property type="evidence" value="ECO:0007669"/>
    <property type="project" value="RHEA"/>
</dbReference>
<dbReference type="AlphaFoldDB" id="A0A2J6WG12"/>
<dbReference type="Pfam" id="PF02224">
    <property type="entry name" value="Cytidylate_kin"/>
    <property type="match status" value="1"/>
</dbReference>
<dbReference type="SUPFAM" id="SSF52540">
    <property type="entry name" value="P-loop containing nucleoside triphosphate hydrolases"/>
    <property type="match status" value="1"/>
</dbReference>
<evidence type="ECO:0000256" key="8">
    <source>
        <dbReference type="HAMAP-Rule" id="MF_00238"/>
    </source>
</evidence>
<reference evidence="10 11" key="1">
    <citation type="submission" date="2018-01" db="EMBL/GenBank/DDBJ databases">
        <title>Metagenomic assembled genomes from two thermal pools in the Uzon Caldera, Kamchatka, Russia.</title>
        <authorList>
            <person name="Wilkins L."/>
            <person name="Ettinger C."/>
        </authorList>
    </citation>
    <scope>NUCLEOTIDE SEQUENCE [LARGE SCALE GENOMIC DNA]</scope>
    <source>
        <strain evidence="10">ZAV-07</strain>
    </source>
</reference>
<comment type="subcellular location">
    <subcellularLocation>
        <location evidence="8">Cytoplasm</location>
    </subcellularLocation>
</comment>
<dbReference type="Gene3D" id="3.40.50.300">
    <property type="entry name" value="P-loop containing nucleotide triphosphate hydrolases"/>
    <property type="match status" value="1"/>
</dbReference>
<keyword evidence="3 8" id="KW-0547">Nucleotide-binding</keyword>
<feature type="binding site" evidence="8">
    <location>
        <begin position="10"/>
        <end position="18"/>
    </location>
    <ligand>
        <name>ATP</name>
        <dbReference type="ChEBI" id="CHEBI:30616"/>
    </ligand>
</feature>
<evidence type="ECO:0000256" key="6">
    <source>
        <dbReference type="ARBA" id="ARBA00047615"/>
    </source>
</evidence>
<evidence type="ECO:0000259" key="9">
    <source>
        <dbReference type="Pfam" id="PF02224"/>
    </source>
</evidence>
<evidence type="ECO:0000256" key="4">
    <source>
        <dbReference type="ARBA" id="ARBA00022777"/>
    </source>
</evidence>
<dbReference type="RefSeq" id="WP_424596776.1">
    <property type="nucleotide sequence ID" value="NZ_JBNATC010000005.1"/>
</dbReference>
<dbReference type="GO" id="GO:0005524">
    <property type="term" value="F:ATP binding"/>
    <property type="evidence" value="ECO:0007669"/>
    <property type="project" value="UniProtKB-UniRule"/>
</dbReference>
<evidence type="ECO:0000256" key="2">
    <source>
        <dbReference type="ARBA" id="ARBA00022679"/>
    </source>
</evidence>
<feature type="domain" description="Cytidylate kinase" evidence="9">
    <location>
        <begin position="6"/>
        <end position="213"/>
    </location>
</feature>
<keyword evidence="2 8" id="KW-0808">Transferase</keyword>
<keyword evidence="5 8" id="KW-0067">ATP-binding</keyword>
<keyword evidence="8" id="KW-0963">Cytoplasm</keyword>
<comment type="catalytic activity">
    <reaction evidence="6 8">
        <text>dCMP + ATP = dCDP + ADP</text>
        <dbReference type="Rhea" id="RHEA:25094"/>
        <dbReference type="ChEBI" id="CHEBI:30616"/>
        <dbReference type="ChEBI" id="CHEBI:57566"/>
        <dbReference type="ChEBI" id="CHEBI:58593"/>
        <dbReference type="ChEBI" id="CHEBI:456216"/>
        <dbReference type="EC" id="2.7.4.25"/>
    </reaction>
</comment>